<dbReference type="InterPro" id="IPR005543">
    <property type="entry name" value="PASTA_dom"/>
</dbReference>
<keyword evidence="2" id="KW-0812">Transmembrane</keyword>
<feature type="transmembrane region" description="Helical" evidence="2">
    <location>
        <begin position="12"/>
        <end position="34"/>
    </location>
</feature>
<evidence type="ECO:0000256" key="2">
    <source>
        <dbReference type="SAM" id="Phobius"/>
    </source>
</evidence>
<accession>A0A285X7Z6</accession>
<evidence type="ECO:0000313" key="5">
    <source>
        <dbReference type="Proteomes" id="UP000219193"/>
    </source>
</evidence>
<feature type="region of interest" description="Disordered" evidence="1">
    <location>
        <begin position="184"/>
        <end position="213"/>
    </location>
</feature>
<dbReference type="AlphaFoldDB" id="A0A285X7Z6"/>
<dbReference type="PROSITE" id="PS51178">
    <property type="entry name" value="PASTA"/>
    <property type="match status" value="1"/>
</dbReference>
<keyword evidence="2" id="KW-1133">Transmembrane helix</keyword>
<organism evidence="4 5">
    <name type="scientific">Salinimicrobium sediminis</name>
    <dbReference type="NCBI Taxonomy" id="1343891"/>
    <lineage>
        <taxon>Bacteria</taxon>
        <taxon>Pseudomonadati</taxon>
        <taxon>Bacteroidota</taxon>
        <taxon>Flavobacteriia</taxon>
        <taxon>Flavobacteriales</taxon>
        <taxon>Flavobacteriaceae</taxon>
        <taxon>Salinimicrobium</taxon>
    </lineage>
</organism>
<dbReference type="SMART" id="SM00740">
    <property type="entry name" value="PASTA"/>
    <property type="match status" value="2"/>
</dbReference>
<dbReference type="RefSeq" id="WP_097056677.1">
    <property type="nucleotide sequence ID" value="NZ_OCMF01000003.1"/>
</dbReference>
<feature type="compositionally biased region" description="Acidic residues" evidence="1">
    <location>
        <begin position="189"/>
        <end position="198"/>
    </location>
</feature>
<keyword evidence="2" id="KW-0472">Membrane</keyword>
<evidence type="ECO:0000259" key="3">
    <source>
        <dbReference type="PROSITE" id="PS51178"/>
    </source>
</evidence>
<dbReference type="CDD" id="cd06577">
    <property type="entry name" value="PASTA_pknB"/>
    <property type="match status" value="1"/>
</dbReference>
<protein>
    <submittedName>
        <fullName evidence="4">PASTA domain-containing protein</fullName>
    </submittedName>
</protein>
<keyword evidence="5" id="KW-1185">Reference proteome</keyword>
<dbReference type="Pfam" id="PF03793">
    <property type="entry name" value="PASTA"/>
    <property type="match status" value="1"/>
</dbReference>
<dbReference type="EMBL" id="OCMF01000003">
    <property type="protein sequence ID" value="SOC80904.1"/>
    <property type="molecule type" value="Genomic_DNA"/>
</dbReference>
<sequence length="213" mass="24517">MSFFRFLFSKTFLIQLVLAVFALVLIAFIILKWLDFSTNQDQRITVPNLARLSLDKVDEQLGELDLRREILDSANYNPEFPPYSVIDQVPIPGKQVKENRKIYITLNPSGFTKVEIPENLIRRTRRQVEPTLRSLGFEIGTISYKPDVAKDVVLEMRHNGQLVEPGMKLMKTSKIDLILGDGSGRYGMDEEDEAETTAEEQIINDLEEEEYDF</sequence>
<reference evidence="5" key="1">
    <citation type="submission" date="2017-09" db="EMBL/GenBank/DDBJ databases">
        <authorList>
            <person name="Varghese N."/>
            <person name="Submissions S."/>
        </authorList>
    </citation>
    <scope>NUCLEOTIDE SEQUENCE [LARGE SCALE GENOMIC DNA]</scope>
    <source>
        <strain evidence="5">CGMCC 1.12641</strain>
    </source>
</reference>
<name>A0A285X7Z6_9FLAO</name>
<gene>
    <name evidence="4" type="ORF">SAMN06296241_2467</name>
</gene>
<proteinExistence type="predicted"/>
<dbReference type="OrthoDB" id="9803895at2"/>
<feature type="domain" description="PASTA" evidence="3">
    <location>
        <begin position="40"/>
        <end position="108"/>
    </location>
</feature>
<evidence type="ECO:0000256" key="1">
    <source>
        <dbReference type="SAM" id="MobiDB-lite"/>
    </source>
</evidence>
<evidence type="ECO:0000313" key="4">
    <source>
        <dbReference type="EMBL" id="SOC80904.1"/>
    </source>
</evidence>
<dbReference type="Proteomes" id="UP000219193">
    <property type="component" value="Unassembled WGS sequence"/>
</dbReference>
<dbReference type="Gene3D" id="3.30.10.20">
    <property type="match status" value="2"/>
</dbReference>